<reference evidence="1 2" key="1">
    <citation type="journal article" date="2018" name="Genome Biol. Evol.">
        <title>Multiple Roots of Fruiting Body Formation in Amoebozoa.</title>
        <authorList>
            <person name="Hillmann F."/>
            <person name="Forbes G."/>
            <person name="Novohradska S."/>
            <person name="Ferling I."/>
            <person name="Riege K."/>
            <person name="Groth M."/>
            <person name="Westermann M."/>
            <person name="Marz M."/>
            <person name="Spaller T."/>
            <person name="Winckler T."/>
            <person name="Schaap P."/>
            <person name="Glockner G."/>
        </authorList>
    </citation>
    <scope>NUCLEOTIDE SEQUENCE [LARGE SCALE GENOMIC DNA]</scope>
    <source>
        <strain evidence="1 2">Jena</strain>
    </source>
</reference>
<sequence>MRANRCCRHTFEKVHLTTTPSTPPSTTFGIPLGNLSVSLLPLLPSSPSKYFRRDKRIVSGVLLAKPKVPSFICSSAPSI</sequence>
<gene>
    <name evidence="1" type="ORF">PROFUN_10583</name>
</gene>
<dbReference type="EMBL" id="MDYQ01000116">
    <property type="protein sequence ID" value="PRP81834.1"/>
    <property type="molecule type" value="Genomic_DNA"/>
</dbReference>
<dbReference type="Proteomes" id="UP000241769">
    <property type="component" value="Unassembled WGS sequence"/>
</dbReference>
<protein>
    <submittedName>
        <fullName evidence="1">Uncharacterized protein</fullName>
    </submittedName>
</protein>
<proteinExistence type="predicted"/>
<name>A0A2P6ND00_9EUKA</name>
<keyword evidence="2" id="KW-1185">Reference proteome</keyword>
<dbReference type="InParanoid" id="A0A2P6ND00"/>
<accession>A0A2P6ND00</accession>
<organism evidence="1 2">
    <name type="scientific">Planoprotostelium fungivorum</name>
    <dbReference type="NCBI Taxonomy" id="1890364"/>
    <lineage>
        <taxon>Eukaryota</taxon>
        <taxon>Amoebozoa</taxon>
        <taxon>Evosea</taxon>
        <taxon>Variosea</taxon>
        <taxon>Cavosteliida</taxon>
        <taxon>Cavosteliaceae</taxon>
        <taxon>Planoprotostelium</taxon>
    </lineage>
</organism>
<evidence type="ECO:0000313" key="1">
    <source>
        <dbReference type="EMBL" id="PRP81834.1"/>
    </source>
</evidence>
<dbReference type="AlphaFoldDB" id="A0A2P6ND00"/>
<comment type="caution">
    <text evidence="1">The sequence shown here is derived from an EMBL/GenBank/DDBJ whole genome shotgun (WGS) entry which is preliminary data.</text>
</comment>
<evidence type="ECO:0000313" key="2">
    <source>
        <dbReference type="Proteomes" id="UP000241769"/>
    </source>
</evidence>